<dbReference type="Proteomes" id="UP000255523">
    <property type="component" value="Unassembled WGS sequence"/>
</dbReference>
<sequence>MTVREADKKRWGGVHNLPTISLAKVEKTMREI</sequence>
<evidence type="ECO:0000313" key="1">
    <source>
        <dbReference type="EMBL" id="SUO03454.1"/>
    </source>
</evidence>
<organism evidence="1 2">
    <name type="scientific">Faecalicoccus pleomorphus</name>
    <dbReference type="NCBI Taxonomy" id="1323"/>
    <lineage>
        <taxon>Bacteria</taxon>
        <taxon>Bacillati</taxon>
        <taxon>Bacillota</taxon>
        <taxon>Erysipelotrichia</taxon>
        <taxon>Erysipelotrichales</taxon>
        <taxon>Erysipelotrichaceae</taxon>
        <taxon>Faecalicoccus</taxon>
    </lineage>
</organism>
<evidence type="ECO:0000313" key="2">
    <source>
        <dbReference type="Proteomes" id="UP000255523"/>
    </source>
</evidence>
<accession>A0A380LHQ9</accession>
<name>A0A380LHQ9_9FIRM</name>
<keyword evidence="2" id="KW-1185">Reference proteome</keyword>
<proteinExistence type="predicted"/>
<reference evidence="1 2" key="1">
    <citation type="submission" date="2018-06" db="EMBL/GenBank/DDBJ databases">
        <authorList>
            <consortium name="Pathogen Informatics"/>
            <person name="Doyle S."/>
        </authorList>
    </citation>
    <scope>NUCLEOTIDE SEQUENCE [LARGE SCALE GENOMIC DNA]</scope>
    <source>
        <strain evidence="1 2">NCTC11087</strain>
    </source>
</reference>
<protein>
    <submittedName>
        <fullName evidence="1">Uncharacterized protein</fullName>
    </submittedName>
</protein>
<gene>
    <name evidence="1" type="ORF">NCTC11087_00316</name>
</gene>
<dbReference type="EMBL" id="UHFX01000003">
    <property type="protein sequence ID" value="SUO03454.1"/>
    <property type="molecule type" value="Genomic_DNA"/>
</dbReference>
<dbReference type="AlphaFoldDB" id="A0A380LHQ9"/>